<proteinExistence type="predicted"/>
<evidence type="ECO:0000313" key="1">
    <source>
        <dbReference type="EMBL" id="SHL72507.1"/>
    </source>
</evidence>
<reference evidence="1 2" key="1">
    <citation type="submission" date="2016-11" db="EMBL/GenBank/DDBJ databases">
        <authorList>
            <person name="Jaros S."/>
            <person name="Januszkiewicz K."/>
            <person name="Wedrychowicz H."/>
        </authorList>
    </citation>
    <scope>NUCLEOTIDE SEQUENCE [LARGE SCALE GENOMIC DNA]</scope>
    <source>
        <strain evidence="1 2">DSM 27406</strain>
    </source>
</reference>
<keyword evidence="1" id="KW-0808">Transferase</keyword>
<evidence type="ECO:0000313" key="2">
    <source>
        <dbReference type="Proteomes" id="UP000184420"/>
    </source>
</evidence>
<dbReference type="RefSeq" id="WP_073081295.1">
    <property type="nucleotide sequence ID" value="NZ_FRBL01000004.1"/>
</dbReference>
<dbReference type="Pfam" id="PF04229">
    <property type="entry name" value="GrpB"/>
    <property type="match status" value="1"/>
</dbReference>
<sequence length="198" mass="23316">MKLPFEPYNHEWKLTYSNLEKELLQILGSLKPVVAHIGSTSIEGLSAKPVIDILVGLRDESQLDQVPALLMAKNYIYYPKYNEEMPYRRFFIKLKIPPQRLSLPLQFGKGDEMPDIMHDHHYRLAHIHIIPVTSSHWTRHIAFRDYVRSHPAVRAEYQQLKTDLVKQEWKDGNDYNDAKDAFMKRTEKAAVEWYTQSH</sequence>
<organism evidence="1 2">
    <name type="scientific">Chitinophaga jiangningensis</name>
    <dbReference type="NCBI Taxonomy" id="1419482"/>
    <lineage>
        <taxon>Bacteria</taxon>
        <taxon>Pseudomonadati</taxon>
        <taxon>Bacteroidota</taxon>
        <taxon>Chitinophagia</taxon>
        <taxon>Chitinophagales</taxon>
        <taxon>Chitinophagaceae</taxon>
        <taxon>Chitinophaga</taxon>
    </lineage>
</organism>
<dbReference type="Gene3D" id="3.30.460.10">
    <property type="entry name" value="Beta Polymerase, domain 2"/>
    <property type="match status" value="1"/>
</dbReference>
<dbReference type="STRING" id="1419482.SAMN05444266_104536"/>
<dbReference type="EMBL" id="FRBL01000004">
    <property type="protein sequence ID" value="SHL72507.1"/>
    <property type="molecule type" value="Genomic_DNA"/>
</dbReference>
<dbReference type="Proteomes" id="UP000184420">
    <property type="component" value="Unassembled WGS sequence"/>
</dbReference>
<dbReference type="PANTHER" id="PTHR34822">
    <property type="entry name" value="GRPB DOMAIN PROTEIN (AFU_ORTHOLOGUE AFUA_1G01530)"/>
    <property type="match status" value="1"/>
</dbReference>
<dbReference type="GO" id="GO:0016740">
    <property type="term" value="F:transferase activity"/>
    <property type="evidence" value="ECO:0007669"/>
    <property type="project" value="UniProtKB-KW"/>
</dbReference>
<dbReference type="SUPFAM" id="SSF81301">
    <property type="entry name" value="Nucleotidyltransferase"/>
    <property type="match status" value="1"/>
</dbReference>
<dbReference type="InterPro" id="IPR043519">
    <property type="entry name" value="NT_sf"/>
</dbReference>
<dbReference type="OrthoDB" id="9799092at2"/>
<dbReference type="AlphaFoldDB" id="A0A1M7CZF2"/>
<gene>
    <name evidence="1" type="ORF">SAMN05444266_104536</name>
</gene>
<keyword evidence="2" id="KW-1185">Reference proteome</keyword>
<dbReference type="InterPro" id="IPR007344">
    <property type="entry name" value="GrpB/CoaE"/>
</dbReference>
<protein>
    <submittedName>
        <fullName evidence="1">GrpB domain, predicted nucleotidyltransferase, UPF0157 family</fullName>
    </submittedName>
</protein>
<accession>A0A1M7CZF2</accession>
<dbReference type="PANTHER" id="PTHR34822:SF1">
    <property type="entry name" value="GRPB FAMILY PROTEIN"/>
    <property type="match status" value="1"/>
</dbReference>
<name>A0A1M7CZF2_9BACT</name>